<keyword evidence="2" id="KW-1185">Reference proteome</keyword>
<organism evidence="1 2">
    <name type="scientific">Eleginops maclovinus</name>
    <name type="common">Patagonian blennie</name>
    <name type="synonym">Eleginus maclovinus</name>
    <dbReference type="NCBI Taxonomy" id="56733"/>
    <lineage>
        <taxon>Eukaryota</taxon>
        <taxon>Metazoa</taxon>
        <taxon>Chordata</taxon>
        <taxon>Craniata</taxon>
        <taxon>Vertebrata</taxon>
        <taxon>Euteleostomi</taxon>
        <taxon>Actinopterygii</taxon>
        <taxon>Neopterygii</taxon>
        <taxon>Teleostei</taxon>
        <taxon>Neoteleostei</taxon>
        <taxon>Acanthomorphata</taxon>
        <taxon>Eupercaria</taxon>
        <taxon>Perciformes</taxon>
        <taxon>Notothenioidei</taxon>
        <taxon>Eleginopidae</taxon>
        <taxon>Eleginops</taxon>
    </lineage>
</organism>
<dbReference type="Proteomes" id="UP001346869">
    <property type="component" value="Unassembled WGS sequence"/>
</dbReference>
<sequence length="246" mass="27535">MSDCHLTVTPQVHLQGPNSPYKMMFYSLSHSTCYKTVCVEKSSINNVSVDDNPHYKHQRMLVAGSVSVSSTGTCIILRDTTRMPDIPGLPALITMLFTPIMELRTDEERTCYSGALCGLGWCGQNQEGVLPEHEVELTFDVKFDVDDITEINALRAAVNRLVCEGPNGTMRLGPDRISHLQEDCRDRLIRLFTKSPPREEGPQVFFEKKEKWNQVDPALKMDIVEPGEGETTGVLFQLHPVTLLNG</sequence>
<gene>
    <name evidence="1" type="ORF">PBY51_010652</name>
</gene>
<reference evidence="1 2" key="2">
    <citation type="journal article" date="2023" name="Mol. Biol. Evol.">
        <title>Genomics of Secondarily Temperate Adaptation in the Only Non-Antarctic Icefish.</title>
        <authorList>
            <person name="Rivera-Colon A.G."/>
            <person name="Rayamajhi N."/>
            <person name="Minhas B.F."/>
            <person name="Madrigal G."/>
            <person name="Bilyk K.T."/>
            <person name="Yoon V."/>
            <person name="Hune M."/>
            <person name="Gregory S."/>
            <person name="Cheng C.H.C."/>
            <person name="Catchen J.M."/>
        </authorList>
    </citation>
    <scope>NUCLEOTIDE SEQUENCE [LARGE SCALE GENOMIC DNA]</scope>
    <source>
        <strain evidence="1">JMC-PN-2008</strain>
    </source>
</reference>
<accession>A0AAN7XC11</accession>
<proteinExistence type="predicted"/>
<protein>
    <submittedName>
        <fullName evidence="1">Uncharacterized protein</fullName>
    </submittedName>
</protein>
<evidence type="ECO:0000313" key="2">
    <source>
        <dbReference type="Proteomes" id="UP001346869"/>
    </source>
</evidence>
<dbReference type="EMBL" id="JAUZQC010000016">
    <property type="protein sequence ID" value="KAK5857404.1"/>
    <property type="molecule type" value="Genomic_DNA"/>
</dbReference>
<dbReference type="AlphaFoldDB" id="A0AAN7XC11"/>
<reference evidence="1 2" key="1">
    <citation type="journal article" date="2023" name="Genes (Basel)">
        <title>Chromosome-Level Genome Assembly and Circadian Gene Repertoire of the Patagonia Blennie Eleginops maclovinus-The Closest Ancestral Proxy of Antarctic Cryonotothenioids.</title>
        <authorList>
            <person name="Cheng C.C."/>
            <person name="Rivera-Colon A.G."/>
            <person name="Minhas B.F."/>
            <person name="Wilson L."/>
            <person name="Rayamajhi N."/>
            <person name="Vargas-Chacoff L."/>
            <person name="Catchen J.M."/>
        </authorList>
    </citation>
    <scope>NUCLEOTIDE SEQUENCE [LARGE SCALE GENOMIC DNA]</scope>
    <source>
        <strain evidence="1">JMC-PN-2008</strain>
    </source>
</reference>
<comment type="caution">
    <text evidence="1">The sequence shown here is derived from an EMBL/GenBank/DDBJ whole genome shotgun (WGS) entry which is preliminary data.</text>
</comment>
<evidence type="ECO:0000313" key="1">
    <source>
        <dbReference type="EMBL" id="KAK5857404.1"/>
    </source>
</evidence>
<name>A0AAN7XC11_ELEMC</name>